<name>A0A0A9AY51_ARUDO</name>
<accession>A0A0A9AY51</accession>
<dbReference type="AlphaFoldDB" id="A0A0A9AY51"/>
<sequence>MILLTESDTKLRFSRRKEKQKLPTNAKCKEMLDGGTEWQGPAPWDPSIGGNGFPKFLCDVMVRVLMMPLLSTTAEILWLSNGHDAFNELKCDRSYHDTN</sequence>
<reference evidence="1" key="2">
    <citation type="journal article" date="2015" name="Data Brief">
        <title>Shoot transcriptome of the giant reed, Arundo donax.</title>
        <authorList>
            <person name="Barrero R.A."/>
            <person name="Guerrero F.D."/>
            <person name="Moolhuijzen P."/>
            <person name="Goolsby J.A."/>
            <person name="Tidwell J."/>
            <person name="Bellgard S.E."/>
            <person name="Bellgard M.I."/>
        </authorList>
    </citation>
    <scope>NUCLEOTIDE SEQUENCE</scope>
    <source>
        <tissue evidence="1">Shoot tissue taken approximately 20 cm above the soil surface</tissue>
    </source>
</reference>
<proteinExistence type="predicted"/>
<evidence type="ECO:0000313" key="1">
    <source>
        <dbReference type="EMBL" id="JAD54818.1"/>
    </source>
</evidence>
<protein>
    <submittedName>
        <fullName evidence="1">Uncharacterized protein</fullName>
    </submittedName>
</protein>
<dbReference type="EMBL" id="GBRH01243077">
    <property type="protein sequence ID" value="JAD54818.1"/>
    <property type="molecule type" value="Transcribed_RNA"/>
</dbReference>
<organism evidence="1">
    <name type="scientific">Arundo donax</name>
    <name type="common">Giant reed</name>
    <name type="synonym">Donax arundinaceus</name>
    <dbReference type="NCBI Taxonomy" id="35708"/>
    <lineage>
        <taxon>Eukaryota</taxon>
        <taxon>Viridiplantae</taxon>
        <taxon>Streptophyta</taxon>
        <taxon>Embryophyta</taxon>
        <taxon>Tracheophyta</taxon>
        <taxon>Spermatophyta</taxon>
        <taxon>Magnoliopsida</taxon>
        <taxon>Liliopsida</taxon>
        <taxon>Poales</taxon>
        <taxon>Poaceae</taxon>
        <taxon>PACMAD clade</taxon>
        <taxon>Arundinoideae</taxon>
        <taxon>Arundineae</taxon>
        <taxon>Arundo</taxon>
    </lineage>
</organism>
<reference evidence="1" key="1">
    <citation type="submission" date="2014-09" db="EMBL/GenBank/DDBJ databases">
        <authorList>
            <person name="Magalhaes I.L.F."/>
            <person name="Oliveira U."/>
            <person name="Santos F.R."/>
            <person name="Vidigal T.H.D.A."/>
            <person name="Brescovit A.D."/>
            <person name="Santos A.J."/>
        </authorList>
    </citation>
    <scope>NUCLEOTIDE SEQUENCE</scope>
    <source>
        <tissue evidence="1">Shoot tissue taken approximately 20 cm above the soil surface</tissue>
    </source>
</reference>